<feature type="transmembrane region" description="Helical" evidence="1">
    <location>
        <begin position="6"/>
        <end position="24"/>
    </location>
</feature>
<feature type="transmembrane region" description="Helical" evidence="1">
    <location>
        <begin position="59"/>
        <end position="81"/>
    </location>
</feature>
<dbReference type="AlphaFoldDB" id="K0B3Q3"/>
<dbReference type="RefSeq" id="WP_014968639.1">
    <property type="nucleotide sequence ID" value="NC_018664.1"/>
</dbReference>
<dbReference type="HOGENOM" id="CLU_870691_0_0_9"/>
<keyword evidence="1" id="KW-1133">Transmembrane helix</keyword>
<evidence type="ECO:0000256" key="1">
    <source>
        <dbReference type="SAM" id="Phobius"/>
    </source>
</evidence>
<dbReference type="OrthoDB" id="3034810at2"/>
<accession>K0B3Q3</accession>
<dbReference type="eggNOG" id="ENOG50315JE">
    <property type="taxonomic scope" value="Bacteria"/>
</dbReference>
<gene>
    <name evidence="2" type="ordered locus">Curi_c25100</name>
</gene>
<keyword evidence="1" id="KW-0812">Transmembrane</keyword>
<proteinExistence type="predicted"/>
<reference evidence="2 3" key="1">
    <citation type="journal article" date="2012" name="PLoS ONE">
        <title>The purine-utilizing bacterium Clostridium acidurici 9a: a genome-guided metabolic reconsideration.</title>
        <authorList>
            <person name="Hartwich K."/>
            <person name="Poehlein A."/>
            <person name="Daniel R."/>
        </authorList>
    </citation>
    <scope>NUCLEOTIDE SEQUENCE [LARGE SCALE GENOMIC DNA]</scope>
    <source>
        <strain evidence="3">ATCC 7906 / DSM 604 / BCRC 14475 / CIP 104303 / KCTC 5404 / NCIMB 10678 / 9a</strain>
    </source>
</reference>
<keyword evidence="3" id="KW-1185">Reference proteome</keyword>
<dbReference type="Proteomes" id="UP000006094">
    <property type="component" value="Chromosome"/>
</dbReference>
<keyword evidence="1" id="KW-0472">Membrane</keyword>
<protein>
    <submittedName>
        <fullName evidence="2">Uncharacterized protein</fullName>
    </submittedName>
</protein>
<sequence>MGSLVILFIFLIGILDCIIFILFLENPKLIKEIMLVHTLLYLLLYNLENKYLKQTKGVPTYIAFFLPGLGGILVSGLYFSLDYFMRDSMVLEEYEQYIHYDRLLEDKKKLDYRKEVSTISFLDQMNLLDSESKKESIIEFDVNYYDGRINLLQKGLVDQDGEVKHYTAVTLNMIENEFSIIINQLKEEFNIKKDIRILVKLSEVYKSYIESGLLSSEVLNAFNLEYIDILNKLIESKKETLKIVNELVKAYIRDKNFKQAEKVNDDLLKKYTDKFDGIFNKIQIAYEKKDFDELNNLIKDLDNREDIPKEYEKILSFWR</sequence>
<dbReference type="KEGG" id="cad:Curi_c25100"/>
<dbReference type="EMBL" id="CP003326">
    <property type="protein sequence ID" value="AFS79505.1"/>
    <property type="molecule type" value="Genomic_DNA"/>
</dbReference>
<evidence type="ECO:0000313" key="3">
    <source>
        <dbReference type="Proteomes" id="UP000006094"/>
    </source>
</evidence>
<dbReference type="STRING" id="1128398.Curi_c25100"/>
<organism evidence="2 3">
    <name type="scientific">Gottschalkia acidurici (strain ATCC 7906 / DSM 604 / BCRC 14475 / CIP 104303 / KCTC 5404 / NCIMB 10678 / 9a)</name>
    <name type="common">Clostridium acidurici</name>
    <dbReference type="NCBI Taxonomy" id="1128398"/>
    <lineage>
        <taxon>Bacteria</taxon>
        <taxon>Bacillati</taxon>
        <taxon>Bacillota</taxon>
        <taxon>Tissierellia</taxon>
        <taxon>Tissierellales</taxon>
        <taxon>Gottschalkiaceae</taxon>
        <taxon>Gottschalkia</taxon>
    </lineage>
</organism>
<name>K0B3Q3_GOTA9</name>
<evidence type="ECO:0000313" key="2">
    <source>
        <dbReference type="EMBL" id="AFS79505.1"/>
    </source>
</evidence>